<dbReference type="InterPro" id="IPR004364">
    <property type="entry name" value="Aa-tRNA-synt_II"/>
</dbReference>
<dbReference type="InterPro" id="IPR004365">
    <property type="entry name" value="NA-bd_OB_tRNA"/>
</dbReference>
<dbReference type="GO" id="GO:0005737">
    <property type="term" value="C:cytoplasm"/>
    <property type="evidence" value="ECO:0007669"/>
    <property type="project" value="UniProtKB-SubCell"/>
</dbReference>
<feature type="domain" description="Aminoacyl-transfer RNA synthetases class-II family profile" evidence="9">
    <location>
        <begin position="138"/>
        <end position="560"/>
    </location>
</feature>
<dbReference type="PANTHER" id="PTHR22594">
    <property type="entry name" value="ASPARTYL/LYSYL-TRNA SYNTHETASE"/>
    <property type="match status" value="1"/>
</dbReference>
<comment type="subunit">
    <text evidence="7">Homodimer.</text>
</comment>
<comment type="similarity">
    <text evidence="1 7">Belongs to the class-II aminoacyl-tRNA synthetase family. Type 1 subfamily.</text>
</comment>
<dbReference type="NCBIfam" id="TIGR00459">
    <property type="entry name" value="aspS_bact"/>
    <property type="match status" value="1"/>
</dbReference>
<keyword evidence="5 7" id="KW-0648">Protein biosynthesis</keyword>
<dbReference type="PANTHER" id="PTHR22594:SF5">
    <property type="entry name" value="ASPARTATE--TRNA LIGASE, MITOCHONDRIAL"/>
    <property type="match status" value="1"/>
</dbReference>
<dbReference type="GO" id="GO:0050560">
    <property type="term" value="F:aspartate-tRNA(Asn) ligase activity"/>
    <property type="evidence" value="ECO:0007669"/>
    <property type="project" value="UniProtKB-EC"/>
</dbReference>
<dbReference type="PRINTS" id="PR01042">
    <property type="entry name" value="TRNASYNTHASP"/>
</dbReference>
<keyword evidence="2 7" id="KW-0436">Ligase</keyword>
<dbReference type="InterPro" id="IPR012340">
    <property type="entry name" value="NA-bd_OB-fold"/>
</dbReference>
<feature type="binding site" evidence="7">
    <location>
        <position position="216"/>
    </location>
    <ligand>
        <name>L-aspartate</name>
        <dbReference type="ChEBI" id="CHEBI:29991"/>
    </ligand>
</feature>
<evidence type="ECO:0000256" key="8">
    <source>
        <dbReference type="SAM" id="MobiDB-lite"/>
    </source>
</evidence>
<dbReference type="Pfam" id="PF01336">
    <property type="entry name" value="tRNA_anti-codon"/>
    <property type="match status" value="1"/>
</dbReference>
<evidence type="ECO:0000256" key="7">
    <source>
        <dbReference type="HAMAP-Rule" id="MF_00044"/>
    </source>
</evidence>
<evidence type="ECO:0000313" key="11">
    <source>
        <dbReference type="Proteomes" id="UP000482960"/>
    </source>
</evidence>
<reference evidence="10 11" key="2">
    <citation type="submission" date="2020-03" db="EMBL/GenBank/DDBJ databases">
        <authorList>
            <person name="Ichikawa N."/>
            <person name="Kimura A."/>
            <person name="Kitahashi Y."/>
            <person name="Uohara A."/>
        </authorList>
    </citation>
    <scope>NUCLEOTIDE SEQUENCE [LARGE SCALE GENOMIC DNA]</scope>
    <source>
        <strain evidence="10 11">NBRC 108638</strain>
    </source>
</reference>
<evidence type="ECO:0000256" key="2">
    <source>
        <dbReference type="ARBA" id="ARBA00022598"/>
    </source>
</evidence>
<dbReference type="EMBL" id="BLPG01000001">
    <property type="protein sequence ID" value="GFJ88050.1"/>
    <property type="molecule type" value="Genomic_DNA"/>
</dbReference>
<protein>
    <recommendedName>
        <fullName evidence="7">Aspartate--tRNA(Asp/Asn) ligase</fullName>
        <ecNumber evidence="7">6.1.1.23</ecNumber>
    </recommendedName>
    <alternativeName>
        <fullName evidence="7">Aspartyl-tRNA synthetase</fullName>
        <shortName evidence="7">AspRS</shortName>
    </alternativeName>
    <alternativeName>
        <fullName evidence="7">Non-discriminating aspartyl-tRNA synthetase</fullName>
        <shortName evidence="7">ND-AspRS</shortName>
    </alternativeName>
</protein>
<comment type="function">
    <text evidence="7">Aspartyl-tRNA synthetase with relaxed tRNA specificity since it is able to aspartylate not only its cognate tRNA(Asp) but also tRNA(Asn). Reaction proceeds in two steps: L-aspartate is first activated by ATP to form Asp-AMP and then transferred to the acceptor end of tRNA(Asp/Asn).</text>
</comment>
<feature type="binding site" evidence="7">
    <location>
        <position position="225"/>
    </location>
    <ligand>
        <name>ATP</name>
        <dbReference type="ChEBI" id="CHEBI:30616"/>
    </ligand>
</feature>
<dbReference type="NCBIfam" id="NF001750">
    <property type="entry name" value="PRK00476.1"/>
    <property type="match status" value="1"/>
</dbReference>
<dbReference type="InterPro" id="IPR029351">
    <property type="entry name" value="GAD_dom"/>
</dbReference>
<keyword evidence="6 7" id="KW-0030">Aminoacyl-tRNA synthetase</keyword>
<feature type="binding site" evidence="7">
    <location>
        <begin position="216"/>
        <end position="218"/>
    </location>
    <ligand>
        <name>ATP</name>
        <dbReference type="ChEBI" id="CHEBI:30616"/>
    </ligand>
</feature>
<evidence type="ECO:0000256" key="5">
    <source>
        <dbReference type="ARBA" id="ARBA00022917"/>
    </source>
</evidence>
<gene>
    <name evidence="7 10" type="primary">aspS</name>
    <name evidence="10" type="ORF">Prum_016920</name>
</gene>
<dbReference type="InterPro" id="IPR004524">
    <property type="entry name" value="Asp-tRNA-ligase_1"/>
</dbReference>
<dbReference type="InterPro" id="IPR002312">
    <property type="entry name" value="Asp/Asn-tRNA-synth_IIb"/>
</dbReference>
<dbReference type="GO" id="GO:0003676">
    <property type="term" value="F:nucleic acid binding"/>
    <property type="evidence" value="ECO:0007669"/>
    <property type="project" value="InterPro"/>
</dbReference>
<dbReference type="Pfam" id="PF00152">
    <property type="entry name" value="tRNA-synt_2"/>
    <property type="match status" value="1"/>
</dbReference>
<evidence type="ECO:0000256" key="3">
    <source>
        <dbReference type="ARBA" id="ARBA00022741"/>
    </source>
</evidence>
<evidence type="ECO:0000256" key="1">
    <source>
        <dbReference type="ARBA" id="ARBA00006303"/>
    </source>
</evidence>
<dbReference type="EC" id="6.1.1.23" evidence="7"/>
<dbReference type="Gene3D" id="3.30.930.10">
    <property type="entry name" value="Bira Bifunctional Protein, Domain 2"/>
    <property type="match status" value="1"/>
</dbReference>
<evidence type="ECO:0000256" key="4">
    <source>
        <dbReference type="ARBA" id="ARBA00022840"/>
    </source>
</evidence>
<dbReference type="SUPFAM" id="SSF55261">
    <property type="entry name" value="GAD domain-like"/>
    <property type="match status" value="1"/>
</dbReference>
<feature type="binding site" evidence="7">
    <location>
        <position position="479"/>
    </location>
    <ligand>
        <name>ATP</name>
        <dbReference type="ChEBI" id="CHEBI:30616"/>
    </ligand>
</feature>
<proteinExistence type="inferred from homology"/>
<dbReference type="InterPro" id="IPR006195">
    <property type="entry name" value="aa-tRNA-synth_II"/>
</dbReference>
<dbReference type="HAMAP" id="MF_00044">
    <property type="entry name" value="Asp_tRNA_synth_type1"/>
    <property type="match status" value="1"/>
</dbReference>
<dbReference type="CDD" id="cd04317">
    <property type="entry name" value="EcAspRS_like_N"/>
    <property type="match status" value="1"/>
</dbReference>
<feature type="binding site" evidence="7">
    <location>
        <position position="486"/>
    </location>
    <ligand>
        <name>L-aspartate</name>
        <dbReference type="ChEBI" id="CHEBI:29991"/>
    </ligand>
</feature>
<comment type="caution">
    <text evidence="10">The sequence shown here is derived from an EMBL/GenBank/DDBJ whole genome shotgun (WGS) entry which is preliminary data.</text>
</comment>
<comment type="catalytic activity">
    <reaction evidence="7">
        <text>tRNA(Asx) + L-aspartate + ATP = L-aspartyl-tRNA(Asx) + AMP + diphosphate</text>
        <dbReference type="Rhea" id="RHEA:18349"/>
        <dbReference type="Rhea" id="RHEA-COMP:9710"/>
        <dbReference type="Rhea" id="RHEA-COMP:9711"/>
        <dbReference type="ChEBI" id="CHEBI:29991"/>
        <dbReference type="ChEBI" id="CHEBI:30616"/>
        <dbReference type="ChEBI" id="CHEBI:33019"/>
        <dbReference type="ChEBI" id="CHEBI:78442"/>
        <dbReference type="ChEBI" id="CHEBI:78516"/>
        <dbReference type="ChEBI" id="CHEBI:456215"/>
        <dbReference type="EC" id="6.1.1.23"/>
    </reaction>
</comment>
<feature type="region of interest" description="Disordered" evidence="8">
    <location>
        <begin position="559"/>
        <end position="590"/>
    </location>
</feature>
<name>A0A6V8KXD4_9ACTN</name>
<evidence type="ECO:0000313" key="10">
    <source>
        <dbReference type="EMBL" id="GFJ88050.1"/>
    </source>
</evidence>
<dbReference type="Proteomes" id="UP000482960">
    <property type="component" value="Unassembled WGS sequence"/>
</dbReference>
<dbReference type="RefSeq" id="WP_173075259.1">
    <property type="nucleotide sequence ID" value="NZ_BAABJB010000006.1"/>
</dbReference>
<dbReference type="SUPFAM" id="SSF55681">
    <property type="entry name" value="Class II aaRS and biotin synthetases"/>
    <property type="match status" value="1"/>
</dbReference>
<keyword evidence="7" id="KW-0963">Cytoplasm</keyword>
<comment type="subcellular location">
    <subcellularLocation>
        <location evidence="7">Cytoplasm</location>
    </subcellularLocation>
</comment>
<organism evidence="10 11">
    <name type="scientific">Phytohabitans rumicis</name>
    <dbReference type="NCBI Taxonomy" id="1076125"/>
    <lineage>
        <taxon>Bacteria</taxon>
        <taxon>Bacillati</taxon>
        <taxon>Actinomycetota</taxon>
        <taxon>Actinomycetes</taxon>
        <taxon>Micromonosporales</taxon>
        <taxon>Micromonosporaceae</taxon>
    </lineage>
</organism>
<reference evidence="10 11" key="1">
    <citation type="submission" date="2020-03" db="EMBL/GenBank/DDBJ databases">
        <title>Whole genome shotgun sequence of Phytohabitans rumicis NBRC 108638.</title>
        <authorList>
            <person name="Komaki H."/>
            <person name="Tamura T."/>
        </authorList>
    </citation>
    <scope>NUCLEOTIDE SEQUENCE [LARGE SCALE GENOMIC DNA]</scope>
    <source>
        <strain evidence="10 11">NBRC 108638</strain>
    </source>
</reference>
<feature type="binding site" evidence="7">
    <location>
        <begin position="531"/>
        <end position="534"/>
    </location>
    <ligand>
        <name>ATP</name>
        <dbReference type="ChEBI" id="CHEBI:30616"/>
    </ligand>
</feature>
<dbReference type="InterPro" id="IPR047090">
    <property type="entry name" value="AspRS_core"/>
</dbReference>
<dbReference type="Pfam" id="PF02938">
    <property type="entry name" value="GAD"/>
    <property type="match status" value="1"/>
</dbReference>
<dbReference type="PROSITE" id="PS50862">
    <property type="entry name" value="AA_TRNA_LIGASE_II"/>
    <property type="match status" value="1"/>
</dbReference>
<dbReference type="InterPro" id="IPR045864">
    <property type="entry name" value="aa-tRNA-synth_II/BPL/LPL"/>
</dbReference>
<evidence type="ECO:0000256" key="6">
    <source>
        <dbReference type="ARBA" id="ARBA00023146"/>
    </source>
</evidence>
<feature type="binding site" evidence="7">
    <location>
        <position position="170"/>
    </location>
    <ligand>
        <name>L-aspartate</name>
        <dbReference type="ChEBI" id="CHEBI:29991"/>
    </ligand>
</feature>
<dbReference type="Gene3D" id="3.30.1360.30">
    <property type="entry name" value="GAD-like domain"/>
    <property type="match status" value="1"/>
</dbReference>
<evidence type="ECO:0000259" key="9">
    <source>
        <dbReference type="PROSITE" id="PS50862"/>
    </source>
</evidence>
<keyword evidence="3 7" id="KW-0547">Nucleotide-binding</keyword>
<dbReference type="CDD" id="cd00777">
    <property type="entry name" value="AspRS_core"/>
    <property type="match status" value="1"/>
</dbReference>
<dbReference type="Gene3D" id="2.40.50.140">
    <property type="entry name" value="Nucleic acid-binding proteins"/>
    <property type="match status" value="1"/>
</dbReference>
<feature type="site" description="Important for tRNA non-discrimination" evidence="7">
    <location>
        <position position="78"/>
    </location>
</feature>
<dbReference type="InterPro" id="IPR004115">
    <property type="entry name" value="GAD-like_sf"/>
</dbReference>
<sequence>MIRTHDAGSLRAADAGTTVTLAGWVARRRDHGGVIFVDLRDASGVVQVVFREDMLVAHALRNEFCVVVTGAVERRPAGNENPELPTGEVEVNAATLEILSEAAPLPLPVDDHVDAGDDVRLKYRYLDLRRSGPARAVRLRSRANQIARTVLHERDFLEIETPTLTRSTPEGARDFLVPVRLQPGTWYALPQSPQLFKQLLMVAGMERYYQIARCYRDEDFRADRQPEFTQLDIEMSFVTQDDVIELGESIVRALWQDLAGHEISGPIPRITWHDAMSRYGSDKPDLRYGVELTDLSDYLRGTEFRVFAGAIEAGGYVGAVVMPGGAGQSRKELDGWQDWAKARGARGLAYVVLDAETGEARGPVAKNLSEAHLAGLADAVGAKPGDAVFFAAGVDRRGAQELLGAARIEIAKRAGLADEDAWAFCWVVDAPMFEATEEGGWTAVHHPFTSPNEEWMDRFEQAPDEALAYAYDIVCNGNEIGGGSVRIHRGDVQRRVFDLLGITPDEANDKFGFLLEAFKYGPPPHAGIAFGWDRVCMLLAGAESIREVIAFPKTRGGYDPLTGAPTPITPQQRTEAGVDAKPKSSPPPAA</sequence>
<dbReference type="AlphaFoldDB" id="A0A6V8KXD4"/>
<dbReference type="GO" id="GO:0005524">
    <property type="term" value="F:ATP binding"/>
    <property type="evidence" value="ECO:0007669"/>
    <property type="project" value="UniProtKB-UniRule"/>
</dbReference>
<dbReference type="InterPro" id="IPR047089">
    <property type="entry name" value="Asp-tRNA-ligase_1_N"/>
</dbReference>
<accession>A0A6V8KXD4</accession>
<feature type="site" description="Important for tRNA non-discrimination" evidence="7">
    <location>
        <position position="31"/>
    </location>
</feature>
<keyword evidence="4 7" id="KW-0067">ATP-binding</keyword>
<dbReference type="GO" id="GO:0006422">
    <property type="term" value="P:aspartyl-tRNA aminoacylation"/>
    <property type="evidence" value="ECO:0007669"/>
    <property type="project" value="UniProtKB-UniRule"/>
</dbReference>
<dbReference type="SUPFAM" id="SSF50249">
    <property type="entry name" value="Nucleic acid-binding proteins"/>
    <property type="match status" value="1"/>
</dbReference>
<dbReference type="GO" id="GO:0004815">
    <property type="term" value="F:aspartate-tRNA ligase activity"/>
    <property type="evidence" value="ECO:0007669"/>
    <property type="project" value="UniProtKB-UniRule"/>
</dbReference>
<keyword evidence="11" id="KW-1185">Reference proteome</keyword>
<feature type="binding site" evidence="7">
    <location>
        <position position="445"/>
    </location>
    <ligand>
        <name>L-aspartate</name>
        <dbReference type="ChEBI" id="CHEBI:29991"/>
    </ligand>
</feature>
<feature type="region of interest" description="Aspartate" evidence="7">
    <location>
        <begin position="194"/>
        <end position="197"/>
    </location>
</feature>